<comment type="caution">
    <text evidence="1">The sequence shown here is derived from an EMBL/GenBank/DDBJ whole genome shotgun (WGS) entry which is preliminary data.</text>
</comment>
<dbReference type="PANTHER" id="PTHR13338">
    <property type="entry name" value="UPF0240 PROTEIN"/>
    <property type="match status" value="1"/>
</dbReference>
<dbReference type="EMBL" id="JRES01000501">
    <property type="protein sequence ID" value="KNC30652.1"/>
    <property type="molecule type" value="Genomic_DNA"/>
</dbReference>
<accession>A0A0L0CEL2</accession>
<dbReference type="GO" id="GO:0032981">
    <property type="term" value="P:mitochondrial respiratory chain complex I assembly"/>
    <property type="evidence" value="ECO:0007669"/>
    <property type="project" value="InterPro"/>
</dbReference>
<keyword evidence="2" id="KW-1185">Reference proteome</keyword>
<evidence type="ECO:0000313" key="2">
    <source>
        <dbReference type="Proteomes" id="UP000037069"/>
    </source>
</evidence>
<dbReference type="STRING" id="7375.A0A0L0CEL2"/>
<dbReference type="OMA" id="IPDQKYK"/>
<dbReference type="AlphaFoldDB" id="A0A0L0CEL2"/>
<proteinExistence type="predicted"/>
<evidence type="ECO:0000313" key="1">
    <source>
        <dbReference type="EMBL" id="KNC30652.1"/>
    </source>
</evidence>
<dbReference type="Pfam" id="PF06784">
    <property type="entry name" value="UPF0240"/>
    <property type="match status" value="1"/>
</dbReference>
<dbReference type="GO" id="GO:0005739">
    <property type="term" value="C:mitochondrion"/>
    <property type="evidence" value="ECO:0007669"/>
    <property type="project" value="TreeGrafter"/>
</dbReference>
<gene>
    <name evidence="1" type="ORF">FF38_11629</name>
</gene>
<dbReference type="InterPro" id="IPR009622">
    <property type="entry name" value="NDUFAF4"/>
</dbReference>
<sequence>MGKVMSIVSRKVNRFNVENRAHRILEREKPVAAPKYEGNIRDMERTMELDPNFLEKLNKKDSALDERLKNVYVTSQDRFIDYGLKRSQSSEDKQLPLDRHTPEDFEFGYMEPQRITIGRCTLRQALKFITDHQSEPEKWTPAKIAEDYKMKPELVDNILKYFRSYNIYIPDQRSSKDSILTQAKRHMLTDKSKNES</sequence>
<reference evidence="1 2" key="1">
    <citation type="journal article" date="2015" name="Nat. Commun.">
        <title>Lucilia cuprina genome unlocks parasitic fly biology to underpin future interventions.</title>
        <authorList>
            <person name="Anstead C.A."/>
            <person name="Korhonen P.K."/>
            <person name="Young N.D."/>
            <person name="Hall R.S."/>
            <person name="Jex A.R."/>
            <person name="Murali S.C."/>
            <person name="Hughes D.S."/>
            <person name="Lee S.F."/>
            <person name="Perry T."/>
            <person name="Stroehlein A.J."/>
            <person name="Ansell B.R."/>
            <person name="Breugelmans B."/>
            <person name="Hofmann A."/>
            <person name="Qu J."/>
            <person name="Dugan S."/>
            <person name="Lee S.L."/>
            <person name="Chao H."/>
            <person name="Dinh H."/>
            <person name="Han Y."/>
            <person name="Doddapaneni H.V."/>
            <person name="Worley K.C."/>
            <person name="Muzny D.M."/>
            <person name="Ioannidis P."/>
            <person name="Waterhouse R.M."/>
            <person name="Zdobnov E.M."/>
            <person name="James P.J."/>
            <person name="Bagnall N.H."/>
            <person name="Kotze A.C."/>
            <person name="Gibbs R.A."/>
            <person name="Richards S."/>
            <person name="Batterham P."/>
            <person name="Gasser R.B."/>
        </authorList>
    </citation>
    <scope>NUCLEOTIDE SEQUENCE [LARGE SCALE GENOMIC DNA]</scope>
    <source>
        <strain evidence="1 2">LS</strain>
        <tissue evidence="1">Full body</tissue>
    </source>
</reference>
<dbReference type="Proteomes" id="UP000037069">
    <property type="component" value="Unassembled WGS sequence"/>
</dbReference>
<dbReference type="OrthoDB" id="2434756at2759"/>
<protein>
    <submittedName>
        <fullName evidence="1">NDUFAF4-like protein</fullName>
    </submittedName>
</protein>
<organism evidence="1 2">
    <name type="scientific">Lucilia cuprina</name>
    <name type="common">Green bottle fly</name>
    <name type="synonym">Australian sheep blowfly</name>
    <dbReference type="NCBI Taxonomy" id="7375"/>
    <lineage>
        <taxon>Eukaryota</taxon>
        <taxon>Metazoa</taxon>
        <taxon>Ecdysozoa</taxon>
        <taxon>Arthropoda</taxon>
        <taxon>Hexapoda</taxon>
        <taxon>Insecta</taxon>
        <taxon>Pterygota</taxon>
        <taxon>Neoptera</taxon>
        <taxon>Endopterygota</taxon>
        <taxon>Diptera</taxon>
        <taxon>Brachycera</taxon>
        <taxon>Muscomorpha</taxon>
        <taxon>Oestroidea</taxon>
        <taxon>Calliphoridae</taxon>
        <taxon>Luciliinae</taxon>
        <taxon>Lucilia</taxon>
    </lineage>
</organism>
<dbReference type="PANTHER" id="PTHR13338:SF4">
    <property type="entry name" value="NADH DEHYDROGENASE [UBIQUINONE] 1 ALPHA SUBCOMPLEX ASSEMBLY FACTOR 4"/>
    <property type="match status" value="1"/>
</dbReference>
<name>A0A0L0CEL2_LUCCU</name>